<sequence>MLTKVTVLIVLVASTQAGLLGAPAAYSTVTSHGILGSHALAAPSVSYASPAVSYAAPAVSYAAPAVSYAAAAPAVSYAAPAITHSIAAPAIAHTYAAPTIVKAAPVIKAAPAVDYVAYPKYQFNYGVADGHTGDQKSQSEIRDGDVVKGQYSVVEPDGIVRTVQYTADDHNGFNAVVTRSGHAAHPATPVVAQKVIAAPAVAHVAAPAIGLGHGYGLGKLY</sequence>
<evidence type="ECO:0000256" key="1">
    <source>
        <dbReference type="ARBA" id="ARBA00022460"/>
    </source>
</evidence>
<dbReference type="OrthoDB" id="6427684at2759"/>
<dbReference type="PANTHER" id="PTHR12236">
    <property type="entry name" value="STRUCTURAL CONTITUENT OF CUTICLE"/>
    <property type="match status" value="1"/>
</dbReference>
<evidence type="ECO:0000256" key="2">
    <source>
        <dbReference type="PROSITE-ProRule" id="PRU00497"/>
    </source>
</evidence>
<feature type="chain" id="PRO_5040442605" description="Cuticle protein" evidence="3">
    <location>
        <begin position="18"/>
        <end position="221"/>
    </location>
</feature>
<evidence type="ECO:0000256" key="3">
    <source>
        <dbReference type="SAM" id="SignalP"/>
    </source>
</evidence>
<dbReference type="GO" id="GO:0031012">
    <property type="term" value="C:extracellular matrix"/>
    <property type="evidence" value="ECO:0007669"/>
    <property type="project" value="TreeGrafter"/>
</dbReference>
<reference evidence="4" key="1">
    <citation type="submission" date="2022-01" db="EMBL/GenBank/DDBJ databases">
        <authorList>
            <person name="King R."/>
        </authorList>
    </citation>
    <scope>NUCLEOTIDE SEQUENCE</scope>
</reference>
<evidence type="ECO:0000313" key="4">
    <source>
        <dbReference type="EMBL" id="CAH1284482.1"/>
    </source>
</evidence>
<dbReference type="PROSITE" id="PS00233">
    <property type="entry name" value="CHIT_BIND_RR_1"/>
    <property type="match status" value="1"/>
</dbReference>
<feature type="signal peptide" evidence="3">
    <location>
        <begin position="1"/>
        <end position="17"/>
    </location>
</feature>
<evidence type="ECO:0000313" key="5">
    <source>
        <dbReference type="Proteomes" id="UP001153709"/>
    </source>
</evidence>
<dbReference type="AlphaFoldDB" id="A0A9P0DW67"/>
<dbReference type="InterPro" id="IPR031311">
    <property type="entry name" value="CHIT_BIND_RR_consensus"/>
</dbReference>
<name>A0A9P0DW67_DIABA</name>
<organism evidence="4 5">
    <name type="scientific">Diabrotica balteata</name>
    <name type="common">Banded cucumber beetle</name>
    <dbReference type="NCBI Taxonomy" id="107213"/>
    <lineage>
        <taxon>Eukaryota</taxon>
        <taxon>Metazoa</taxon>
        <taxon>Ecdysozoa</taxon>
        <taxon>Arthropoda</taxon>
        <taxon>Hexapoda</taxon>
        <taxon>Insecta</taxon>
        <taxon>Pterygota</taxon>
        <taxon>Neoptera</taxon>
        <taxon>Endopterygota</taxon>
        <taxon>Coleoptera</taxon>
        <taxon>Polyphaga</taxon>
        <taxon>Cucujiformia</taxon>
        <taxon>Chrysomeloidea</taxon>
        <taxon>Chrysomelidae</taxon>
        <taxon>Galerucinae</taxon>
        <taxon>Diabroticina</taxon>
        <taxon>Diabroticites</taxon>
        <taxon>Diabrotica</taxon>
    </lineage>
</organism>
<dbReference type="PANTHER" id="PTHR12236:SF95">
    <property type="entry name" value="CUTICULAR PROTEIN 76BD, ISOFORM C-RELATED"/>
    <property type="match status" value="1"/>
</dbReference>
<protein>
    <recommendedName>
        <fullName evidence="6">Cuticle protein</fullName>
    </recommendedName>
</protein>
<dbReference type="GO" id="GO:0042302">
    <property type="term" value="F:structural constituent of cuticle"/>
    <property type="evidence" value="ECO:0007669"/>
    <property type="project" value="UniProtKB-UniRule"/>
</dbReference>
<dbReference type="InterPro" id="IPR000618">
    <property type="entry name" value="Insect_cuticle"/>
</dbReference>
<accession>A0A9P0DW67</accession>
<keyword evidence="1 2" id="KW-0193">Cuticle</keyword>
<proteinExistence type="predicted"/>
<keyword evidence="3" id="KW-0732">Signal</keyword>
<dbReference type="PROSITE" id="PS51155">
    <property type="entry name" value="CHIT_BIND_RR_2"/>
    <property type="match status" value="1"/>
</dbReference>
<evidence type="ECO:0008006" key="6">
    <source>
        <dbReference type="Google" id="ProtNLM"/>
    </source>
</evidence>
<dbReference type="Proteomes" id="UP001153709">
    <property type="component" value="Chromosome 8"/>
</dbReference>
<gene>
    <name evidence="4" type="ORF">DIABBA_LOCUS11799</name>
</gene>
<dbReference type="InterPro" id="IPR051217">
    <property type="entry name" value="Insect_Cuticle_Struc_Prot"/>
</dbReference>
<keyword evidence="5" id="KW-1185">Reference proteome</keyword>
<dbReference type="Pfam" id="PF00379">
    <property type="entry name" value="Chitin_bind_4"/>
    <property type="match status" value="1"/>
</dbReference>
<dbReference type="PRINTS" id="PR00947">
    <property type="entry name" value="CUTICLE"/>
</dbReference>
<dbReference type="GO" id="GO:0005615">
    <property type="term" value="C:extracellular space"/>
    <property type="evidence" value="ECO:0007669"/>
    <property type="project" value="TreeGrafter"/>
</dbReference>
<dbReference type="EMBL" id="OU898283">
    <property type="protein sequence ID" value="CAH1284482.1"/>
    <property type="molecule type" value="Genomic_DNA"/>
</dbReference>